<dbReference type="Proteomes" id="UP000595038">
    <property type="component" value="Plasmid unnamed2"/>
</dbReference>
<dbReference type="Pfam" id="PF11367">
    <property type="entry name" value="Tail_completion_gp17"/>
    <property type="match status" value="1"/>
</dbReference>
<dbReference type="RefSeq" id="WP_119954017.1">
    <property type="nucleotide sequence ID" value="NZ_CP027791.1"/>
</dbReference>
<sequence length="127" mass="14852">MKLPIEIVYELLMNDETITSLVNPDYIFTIRVPEDYQKVENAPIIRINEINDYQTSFANNGAIEISITVQVDVWAKDLRTLREIRKALDSLLSKHQWVQRANVLDDDPDIDLIRMARRYTATQQVNF</sequence>
<geneLocation type="plasmid" evidence="1 2">
    <name>unnamed2</name>
</geneLocation>
<accession>A0AB37GHG2</accession>
<gene>
    <name evidence="1" type="ORF">I6G80_00235</name>
</gene>
<proteinExistence type="predicted"/>
<dbReference type="InterPro" id="IPR021508">
    <property type="entry name" value="Gp17-like"/>
</dbReference>
<name>A0AB37GHG2_BACLI</name>
<protein>
    <submittedName>
        <fullName evidence="1">DUF3168 domain-containing protein</fullName>
    </submittedName>
</protein>
<evidence type="ECO:0000313" key="2">
    <source>
        <dbReference type="Proteomes" id="UP000595038"/>
    </source>
</evidence>
<dbReference type="EMBL" id="CP065645">
    <property type="protein sequence ID" value="QPR70573.1"/>
    <property type="molecule type" value="Genomic_DNA"/>
</dbReference>
<keyword evidence="1" id="KW-0614">Plasmid</keyword>
<organism evidence="1 2">
    <name type="scientific">Bacillus licheniformis</name>
    <dbReference type="NCBI Taxonomy" id="1402"/>
    <lineage>
        <taxon>Bacteria</taxon>
        <taxon>Bacillati</taxon>
        <taxon>Bacillota</taxon>
        <taxon>Bacilli</taxon>
        <taxon>Bacillales</taxon>
        <taxon>Bacillaceae</taxon>
        <taxon>Bacillus</taxon>
    </lineage>
</organism>
<evidence type="ECO:0000313" key="1">
    <source>
        <dbReference type="EMBL" id="QPR70573.1"/>
    </source>
</evidence>
<reference evidence="1 2" key="1">
    <citation type="submission" date="2020-12" db="EMBL/GenBank/DDBJ databases">
        <title>FDA dAtabase for Regulatory Grade micrObial Sequences (FDA-ARGOS): Supporting development and validation of Infectious Disease Dx tests.</title>
        <authorList>
            <person name="Nelson B."/>
            <person name="Plummer A."/>
            <person name="Tallon L."/>
            <person name="Sadzewicz L."/>
            <person name="Zhao X."/>
            <person name="Boylan J."/>
            <person name="Ott S."/>
            <person name="Bowen H."/>
            <person name="Vavikolanu K."/>
            <person name="Mehta A."/>
            <person name="Aluvathingal J."/>
            <person name="Nadendla S."/>
            <person name="Myers T."/>
            <person name="Yan Y."/>
            <person name="Sichtig H."/>
        </authorList>
    </citation>
    <scope>NUCLEOTIDE SEQUENCE [LARGE SCALE GENOMIC DNA]</scope>
    <source>
        <strain evidence="1 2">FDAARGOS_923</strain>
        <plasmid evidence="1 2">unnamed2</plasmid>
    </source>
</reference>
<dbReference type="AlphaFoldDB" id="A0AB37GHG2"/>